<feature type="region of interest" description="Disordered" evidence="1">
    <location>
        <begin position="1"/>
        <end position="106"/>
    </location>
</feature>
<dbReference type="EMBL" id="BTRK01000005">
    <property type="protein sequence ID" value="GMR53016.1"/>
    <property type="molecule type" value="Genomic_DNA"/>
</dbReference>
<proteinExistence type="predicted"/>
<keyword evidence="3" id="KW-1185">Reference proteome</keyword>
<sequence length="106" mass="11171">SPVVRAKTPPVDRTEVTTDEEGKSPGRSPGRMPQRKPPLRGGRGQRGGFKGGGACENANSFSTCSESSRRGVSPALSPKSPLHNGGTRTHVDSLEEVPHREKADGV</sequence>
<feature type="non-terminal residue" evidence="2">
    <location>
        <position position="1"/>
    </location>
</feature>
<organism evidence="2 3">
    <name type="scientific">Pristionchus mayeri</name>
    <dbReference type="NCBI Taxonomy" id="1317129"/>
    <lineage>
        <taxon>Eukaryota</taxon>
        <taxon>Metazoa</taxon>
        <taxon>Ecdysozoa</taxon>
        <taxon>Nematoda</taxon>
        <taxon>Chromadorea</taxon>
        <taxon>Rhabditida</taxon>
        <taxon>Rhabditina</taxon>
        <taxon>Diplogasteromorpha</taxon>
        <taxon>Diplogasteroidea</taxon>
        <taxon>Neodiplogasteridae</taxon>
        <taxon>Pristionchus</taxon>
    </lineage>
</organism>
<feature type="compositionally biased region" description="Polar residues" evidence="1">
    <location>
        <begin position="57"/>
        <end position="66"/>
    </location>
</feature>
<reference evidence="3" key="1">
    <citation type="submission" date="2022-10" db="EMBL/GenBank/DDBJ databases">
        <title>Genome assembly of Pristionchus species.</title>
        <authorList>
            <person name="Yoshida K."/>
            <person name="Sommer R.J."/>
        </authorList>
    </citation>
    <scope>NUCLEOTIDE SEQUENCE [LARGE SCALE GENOMIC DNA]</scope>
    <source>
        <strain evidence="3">RS5460</strain>
    </source>
</reference>
<feature type="compositionally biased region" description="Gly residues" evidence="1">
    <location>
        <begin position="41"/>
        <end position="54"/>
    </location>
</feature>
<evidence type="ECO:0000313" key="2">
    <source>
        <dbReference type="EMBL" id="GMR53016.1"/>
    </source>
</evidence>
<name>A0AAN5CXM3_9BILA</name>
<accession>A0AAN5CXM3</accession>
<dbReference type="AlphaFoldDB" id="A0AAN5CXM3"/>
<protein>
    <submittedName>
        <fullName evidence="2">Uncharacterized protein</fullName>
    </submittedName>
</protein>
<feature type="compositionally biased region" description="Basic and acidic residues" evidence="1">
    <location>
        <begin position="89"/>
        <end position="106"/>
    </location>
</feature>
<dbReference type="Proteomes" id="UP001328107">
    <property type="component" value="Unassembled WGS sequence"/>
</dbReference>
<evidence type="ECO:0000313" key="3">
    <source>
        <dbReference type="Proteomes" id="UP001328107"/>
    </source>
</evidence>
<feature type="compositionally biased region" description="Basic and acidic residues" evidence="1">
    <location>
        <begin position="10"/>
        <end position="24"/>
    </location>
</feature>
<evidence type="ECO:0000256" key="1">
    <source>
        <dbReference type="SAM" id="MobiDB-lite"/>
    </source>
</evidence>
<comment type="caution">
    <text evidence="2">The sequence shown here is derived from an EMBL/GenBank/DDBJ whole genome shotgun (WGS) entry which is preliminary data.</text>
</comment>
<gene>
    <name evidence="2" type="ORF">PMAYCL1PPCAC_23211</name>
</gene>